<dbReference type="InterPro" id="IPR002139">
    <property type="entry name" value="Ribo/fructo_kinase"/>
</dbReference>
<dbReference type="GO" id="GO:0016301">
    <property type="term" value="F:kinase activity"/>
    <property type="evidence" value="ECO:0007669"/>
    <property type="project" value="UniProtKB-KW"/>
</dbReference>
<dbReference type="PANTHER" id="PTHR10584">
    <property type="entry name" value="SUGAR KINASE"/>
    <property type="match status" value="1"/>
</dbReference>
<keyword evidence="1" id="KW-0808">Transferase</keyword>
<dbReference type="Gene3D" id="3.40.1190.20">
    <property type="match status" value="1"/>
</dbReference>
<sequence>MLGSFVAACTVTVEELPLPGESLRAGAFLMEPGGKGFNLALAAHRLGAEVDGLFAVGADLLGDLAEPAFRRAGLDLAMLRRKSAPTGGGVGFIAANGENCLAVAPGANEALGAEDVRPLENAIGAADLCLAQFEIADGPIAEAFAIARATGRPTLLNPSPFRPLSDGVLAATSILCVNAVEAEELAESLGETAAPGADGAAGLARRLFDLGLEALVVTRGGEGATVHRADGPAHVEPAFPVRAVDTLGCGDAFGAALAVALAEGRDWPEAMRRAAANGALTAAAPGVFDALPTVAALELALDGAYAEVVGLGGP</sequence>
<evidence type="ECO:0000259" key="3">
    <source>
        <dbReference type="Pfam" id="PF00294"/>
    </source>
</evidence>
<evidence type="ECO:0000256" key="2">
    <source>
        <dbReference type="ARBA" id="ARBA00022777"/>
    </source>
</evidence>
<dbReference type="GO" id="GO:0006796">
    <property type="term" value="P:phosphate-containing compound metabolic process"/>
    <property type="evidence" value="ECO:0007669"/>
    <property type="project" value="UniProtKB-ARBA"/>
</dbReference>
<accession>A0A9W6JJK3</accession>
<dbReference type="PANTHER" id="PTHR10584:SF166">
    <property type="entry name" value="RIBOKINASE"/>
    <property type="match status" value="1"/>
</dbReference>
<gene>
    <name evidence="4" type="primary">rbsK_1</name>
    <name evidence="4" type="ORF">GCM10008174_01180</name>
</gene>
<name>A0A9W6JJK3_9HYPH</name>
<keyword evidence="2" id="KW-0418">Kinase</keyword>
<dbReference type="InterPro" id="IPR011611">
    <property type="entry name" value="PfkB_dom"/>
</dbReference>
<reference evidence="4" key="1">
    <citation type="journal article" date="2014" name="Int. J. Syst. Evol. Microbiol.">
        <title>Complete genome sequence of Corynebacterium casei LMG S-19264T (=DSM 44701T), isolated from a smear-ripened cheese.</title>
        <authorList>
            <consortium name="US DOE Joint Genome Institute (JGI-PGF)"/>
            <person name="Walter F."/>
            <person name="Albersmeier A."/>
            <person name="Kalinowski J."/>
            <person name="Ruckert C."/>
        </authorList>
    </citation>
    <scope>NUCLEOTIDE SEQUENCE</scope>
    <source>
        <strain evidence="4">VKM B-2748</strain>
    </source>
</reference>
<evidence type="ECO:0000313" key="5">
    <source>
        <dbReference type="Proteomes" id="UP001143309"/>
    </source>
</evidence>
<evidence type="ECO:0000256" key="1">
    <source>
        <dbReference type="ARBA" id="ARBA00022679"/>
    </source>
</evidence>
<dbReference type="Proteomes" id="UP001143309">
    <property type="component" value="Unassembled WGS sequence"/>
</dbReference>
<dbReference type="SUPFAM" id="SSF53613">
    <property type="entry name" value="Ribokinase-like"/>
    <property type="match status" value="1"/>
</dbReference>
<dbReference type="RefSeq" id="WP_271198902.1">
    <property type="nucleotide sequence ID" value="NZ_BSFL01000001.1"/>
</dbReference>
<feature type="domain" description="Carbohydrate kinase PfkB" evidence="3">
    <location>
        <begin position="2"/>
        <end position="293"/>
    </location>
</feature>
<organism evidence="4 5">
    <name type="scientific">Methylopila turkensis</name>
    <dbReference type="NCBI Taxonomy" id="1437816"/>
    <lineage>
        <taxon>Bacteria</taxon>
        <taxon>Pseudomonadati</taxon>
        <taxon>Pseudomonadota</taxon>
        <taxon>Alphaproteobacteria</taxon>
        <taxon>Hyphomicrobiales</taxon>
        <taxon>Methylopilaceae</taxon>
        <taxon>Methylopila</taxon>
    </lineage>
</organism>
<dbReference type="EMBL" id="BSFL01000001">
    <property type="protein sequence ID" value="GLK78377.1"/>
    <property type="molecule type" value="Genomic_DNA"/>
</dbReference>
<reference evidence="4" key="2">
    <citation type="submission" date="2023-01" db="EMBL/GenBank/DDBJ databases">
        <authorList>
            <person name="Sun Q."/>
            <person name="Evtushenko L."/>
        </authorList>
    </citation>
    <scope>NUCLEOTIDE SEQUENCE</scope>
    <source>
        <strain evidence="4">VKM B-2748</strain>
    </source>
</reference>
<dbReference type="InterPro" id="IPR029056">
    <property type="entry name" value="Ribokinase-like"/>
</dbReference>
<dbReference type="AlphaFoldDB" id="A0A9W6JJK3"/>
<proteinExistence type="predicted"/>
<comment type="caution">
    <text evidence="4">The sequence shown here is derived from an EMBL/GenBank/DDBJ whole genome shotgun (WGS) entry which is preliminary data.</text>
</comment>
<dbReference type="Pfam" id="PF00294">
    <property type="entry name" value="PfkB"/>
    <property type="match status" value="1"/>
</dbReference>
<keyword evidence="5" id="KW-1185">Reference proteome</keyword>
<protein>
    <submittedName>
        <fullName evidence="4">Ribokinase</fullName>
    </submittedName>
</protein>
<evidence type="ECO:0000313" key="4">
    <source>
        <dbReference type="EMBL" id="GLK78377.1"/>
    </source>
</evidence>
<dbReference type="PRINTS" id="PR00990">
    <property type="entry name" value="RIBOKINASE"/>
</dbReference>